<keyword evidence="10 12" id="KW-0739">Sodium transport</keyword>
<name>A0A7R9PAF1_TIMCA</name>
<accession>A0A7R9PAF1</accession>
<comment type="subcellular location">
    <subcellularLocation>
        <location evidence="1">Membrane</location>
        <topology evidence="1">Multi-pass membrane protein</topology>
    </subcellularLocation>
</comment>
<sequence>MSGFRYSPLSGASRSIEISSIYNQQYIGGVVVGLRGNRGKRGHFKEGRKRGKEGLFIAAKQKARRRDHNGSLLWFALVVSFGVCAVRLSLSTWTRYQENPTVISMEKNYREWNTTFPAATICPSSHYDEHKIQNFVTNSSFGDPGRITEFIKLLSEATYDTFDRLKNYTDVRIPPENYMDIILQVHCWILVSEIKAQILSK</sequence>
<evidence type="ECO:0000256" key="12">
    <source>
        <dbReference type="RuleBase" id="RU000679"/>
    </source>
</evidence>
<comment type="similarity">
    <text evidence="2 12">Belongs to the amiloride-sensitive sodium channel (TC 1.A.6) family.</text>
</comment>
<keyword evidence="6" id="KW-1133">Transmembrane helix</keyword>
<evidence type="ECO:0000256" key="6">
    <source>
        <dbReference type="ARBA" id="ARBA00022989"/>
    </source>
</evidence>
<keyword evidence="9" id="KW-0472">Membrane</keyword>
<dbReference type="AlphaFoldDB" id="A0A7R9PAF1"/>
<reference evidence="13" key="1">
    <citation type="submission" date="2020-11" db="EMBL/GenBank/DDBJ databases">
        <authorList>
            <person name="Tran Van P."/>
        </authorList>
    </citation>
    <scope>NUCLEOTIDE SEQUENCE</scope>
</reference>
<keyword evidence="3 12" id="KW-0813">Transport</keyword>
<keyword evidence="5 12" id="KW-0812">Transmembrane</keyword>
<organism evidence="13">
    <name type="scientific">Timema californicum</name>
    <name type="common">California timema</name>
    <name type="synonym">Walking stick</name>
    <dbReference type="NCBI Taxonomy" id="61474"/>
    <lineage>
        <taxon>Eukaryota</taxon>
        <taxon>Metazoa</taxon>
        <taxon>Ecdysozoa</taxon>
        <taxon>Arthropoda</taxon>
        <taxon>Hexapoda</taxon>
        <taxon>Insecta</taxon>
        <taxon>Pterygota</taxon>
        <taxon>Neoptera</taxon>
        <taxon>Polyneoptera</taxon>
        <taxon>Phasmatodea</taxon>
        <taxon>Timematodea</taxon>
        <taxon>Timematoidea</taxon>
        <taxon>Timematidae</taxon>
        <taxon>Timema</taxon>
    </lineage>
</organism>
<evidence type="ECO:0000256" key="2">
    <source>
        <dbReference type="ARBA" id="ARBA00007193"/>
    </source>
</evidence>
<evidence type="ECO:0000256" key="8">
    <source>
        <dbReference type="ARBA" id="ARBA00023065"/>
    </source>
</evidence>
<dbReference type="GO" id="GO:0005272">
    <property type="term" value="F:sodium channel activity"/>
    <property type="evidence" value="ECO:0007669"/>
    <property type="project" value="UniProtKB-KW"/>
</dbReference>
<dbReference type="Pfam" id="PF00858">
    <property type="entry name" value="ASC"/>
    <property type="match status" value="1"/>
</dbReference>
<proteinExistence type="inferred from homology"/>
<keyword evidence="11 12" id="KW-0407">Ion channel</keyword>
<dbReference type="GO" id="GO:0016020">
    <property type="term" value="C:membrane"/>
    <property type="evidence" value="ECO:0007669"/>
    <property type="project" value="UniProtKB-SubCell"/>
</dbReference>
<dbReference type="EMBL" id="OE183343">
    <property type="protein sequence ID" value="CAD7575551.1"/>
    <property type="molecule type" value="Genomic_DNA"/>
</dbReference>
<evidence type="ECO:0000256" key="10">
    <source>
        <dbReference type="ARBA" id="ARBA00023201"/>
    </source>
</evidence>
<evidence type="ECO:0000256" key="4">
    <source>
        <dbReference type="ARBA" id="ARBA00022461"/>
    </source>
</evidence>
<gene>
    <name evidence="13" type="ORF">TCMB3V08_LOCUS8141</name>
</gene>
<keyword evidence="4 12" id="KW-0894">Sodium channel</keyword>
<evidence type="ECO:0000256" key="7">
    <source>
        <dbReference type="ARBA" id="ARBA00023053"/>
    </source>
</evidence>
<keyword evidence="8 12" id="KW-0406">Ion transport</keyword>
<evidence type="ECO:0000256" key="5">
    <source>
        <dbReference type="ARBA" id="ARBA00022692"/>
    </source>
</evidence>
<keyword evidence="7" id="KW-0915">Sodium</keyword>
<evidence type="ECO:0000256" key="1">
    <source>
        <dbReference type="ARBA" id="ARBA00004141"/>
    </source>
</evidence>
<evidence type="ECO:0000256" key="11">
    <source>
        <dbReference type="ARBA" id="ARBA00023303"/>
    </source>
</evidence>
<evidence type="ECO:0000313" key="13">
    <source>
        <dbReference type="EMBL" id="CAD7575551.1"/>
    </source>
</evidence>
<protein>
    <submittedName>
        <fullName evidence="13">(California timema) hypothetical protein</fullName>
    </submittedName>
</protein>
<evidence type="ECO:0000256" key="9">
    <source>
        <dbReference type="ARBA" id="ARBA00023136"/>
    </source>
</evidence>
<evidence type="ECO:0000256" key="3">
    <source>
        <dbReference type="ARBA" id="ARBA00022448"/>
    </source>
</evidence>
<dbReference type="InterPro" id="IPR001873">
    <property type="entry name" value="ENaC"/>
</dbReference>